<name>A0A1I9G086_BRUMA</name>
<reference evidence="2" key="2">
    <citation type="submission" date="2012-12" db="EMBL/GenBank/DDBJ databases">
        <authorList>
            <consortium name="WormBase Consortium"/>
            <person name="Ghedin E."/>
            <person name="Paulini M."/>
        </authorList>
    </citation>
    <scope>NUCLEOTIDE SEQUENCE</scope>
    <source>
        <strain evidence="2">FR3</strain>
    </source>
</reference>
<dbReference type="AlphaFoldDB" id="A0A1I9G086"/>
<gene>
    <name evidence="2" type="primary">Bm225</name>
    <name evidence="2" type="ORF">BM_Bm225</name>
</gene>
<feature type="compositionally biased region" description="Polar residues" evidence="1">
    <location>
        <begin position="80"/>
        <end position="94"/>
    </location>
</feature>
<feature type="region of interest" description="Disordered" evidence="1">
    <location>
        <begin position="59"/>
        <end position="94"/>
    </location>
</feature>
<protein>
    <submittedName>
        <fullName evidence="2">Bm225</fullName>
    </submittedName>
</protein>
<proteinExistence type="predicted"/>
<accession>A0A1I9G086</accession>
<sequence>MHIHIHTHTHTHTHTSPITNRHILVIYRIHSSATPKLLDNKLGNDDNDDDERRLVPMTLGFWSSPSSKNGEHLKDKPNCPMTTANYSQFTSTST</sequence>
<organism evidence="2">
    <name type="scientific">Brugia malayi</name>
    <name type="common">Filarial nematode worm</name>
    <dbReference type="NCBI Taxonomy" id="6279"/>
    <lineage>
        <taxon>Eukaryota</taxon>
        <taxon>Metazoa</taxon>
        <taxon>Ecdysozoa</taxon>
        <taxon>Nematoda</taxon>
        <taxon>Chromadorea</taxon>
        <taxon>Rhabditida</taxon>
        <taxon>Spirurina</taxon>
        <taxon>Spiruromorpha</taxon>
        <taxon>Filarioidea</taxon>
        <taxon>Onchocercidae</taxon>
        <taxon>Brugia</taxon>
    </lineage>
</organism>
<reference evidence="2" key="1">
    <citation type="journal article" date="2007" name="Science">
        <title>Draft genome of the filarial nematode parasite Brugia malayi.</title>
        <authorList>
            <person name="Ghedin E."/>
            <person name="Wang S."/>
            <person name="Spiro D."/>
            <person name="Caler E."/>
            <person name="Zhao Q."/>
            <person name="Crabtree J."/>
            <person name="Allen J.E."/>
            <person name="Delcher A.L."/>
            <person name="Guiliano D.B."/>
            <person name="Miranda-Saavedra D."/>
            <person name="Angiuoli S.V."/>
            <person name="Creasy T."/>
            <person name="Amedeo P."/>
            <person name="Haas B."/>
            <person name="El-Sayed N.M."/>
            <person name="Wortman J.R."/>
            <person name="Feldblyum T."/>
            <person name="Tallon L."/>
            <person name="Schatz M."/>
            <person name="Shumway M."/>
            <person name="Koo H."/>
            <person name="Salzberg S.L."/>
            <person name="Schobel S."/>
            <person name="Pertea M."/>
            <person name="Pop M."/>
            <person name="White O."/>
            <person name="Barton G.J."/>
            <person name="Carlow C.K."/>
            <person name="Crawford M.J."/>
            <person name="Daub J."/>
            <person name="Dimmic M.W."/>
            <person name="Estes C.F."/>
            <person name="Foster J.M."/>
            <person name="Ganatra M."/>
            <person name="Gregory W.F."/>
            <person name="Johnson N.M."/>
            <person name="Jin J."/>
            <person name="Komuniecki R."/>
            <person name="Korf I."/>
            <person name="Kumar S."/>
            <person name="Laney S."/>
            <person name="Li B.W."/>
            <person name="Li W."/>
            <person name="Lindblom T.H."/>
            <person name="Lustigman S."/>
            <person name="Ma D."/>
            <person name="Maina C.V."/>
            <person name="Martin D.M."/>
            <person name="McCarter J.P."/>
            <person name="McReynolds L."/>
            <person name="Mitreva M."/>
            <person name="Nutman T.B."/>
            <person name="Parkinson J."/>
            <person name="Peregrin-Alvarez J.M."/>
            <person name="Poole C."/>
            <person name="Ren Q."/>
            <person name="Saunders L."/>
            <person name="Sluder A.E."/>
            <person name="Smith K."/>
            <person name="Stanke M."/>
            <person name="Unnasch T.R."/>
            <person name="Ware J."/>
            <person name="Wei A.D."/>
            <person name="Weil G."/>
            <person name="Williams D.J."/>
            <person name="Zhang Y."/>
            <person name="Williams S.A."/>
            <person name="Fraser-Liggett C."/>
            <person name="Slatko B."/>
            <person name="Blaxter M.L."/>
            <person name="Scott A.L."/>
        </authorList>
    </citation>
    <scope>NUCLEOTIDE SEQUENCE</scope>
    <source>
        <strain evidence="2">FR3</strain>
    </source>
</reference>
<evidence type="ECO:0000313" key="2">
    <source>
        <dbReference type="EMBL" id="CDP91915.1"/>
    </source>
</evidence>
<dbReference type="EMBL" id="LN856620">
    <property type="protein sequence ID" value="CDP91915.1"/>
    <property type="molecule type" value="Genomic_DNA"/>
</dbReference>
<evidence type="ECO:0000256" key="1">
    <source>
        <dbReference type="SAM" id="MobiDB-lite"/>
    </source>
</evidence>